<evidence type="ECO:0000256" key="3">
    <source>
        <dbReference type="ARBA" id="ARBA00023015"/>
    </source>
</evidence>
<comment type="subcellular location">
    <subcellularLocation>
        <location evidence="1">Nucleus</location>
    </subcellularLocation>
</comment>
<evidence type="ECO:0000256" key="1">
    <source>
        <dbReference type="ARBA" id="ARBA00004123"/>
    </source>
</evidence>
<dbReference type="InterPro" id="IPR022084">
    <property type="entry name" value="TF_Elf_N"/>
</dbReference>
<dbReference type="OrthoDB" id="9357881at2759"/>
<evidence type="ECO:0000313" key="7">
    <source>
        <dbReference type="EMBL" id="PKU35982.1"/>
    </source>
</evidence>
<organism evidence="7 8">
    <name type="scientific">Limosa lapponica baueri</name>
    <dbReference type="NCBI Taxonomy" id="1758121"/>
    <lineage>
        <taxon>Eukaryota</taxon>
        <taxon>Metazoa</taxon>
        <taxon>Chordata</taxon>
        <taxon>Craniata</taxon>
        <taxon>Vertebrata</taxon>
        <taxon>Euteleostomi</taxon>
        <taxon>Archelosauria</taxon>
        <taxon>Archosauria</taxon>
        <taxon>Dinosauria</taxon>
        <taxon>Saurischia</taxon>
        <taxon>Theropoda</taxon>
        <taxon>Coelurosauria</taxon>
        <taxon>Aves</taxon>
        <taxon>Neognathae</taxon>
        <taxon>Neoaves</taxon>
        <taxon>Charadriiformes</taxon>
        <taxon>Scolopacidae</taxon>
        <taxon>Limosa</taxon>
    </lineage>
</organism>
<proteinExistence type="predicted"/>
<keyword evidence="5" id="KW-0539">Nucleus</keyword>
<dbReference type="AlphaFoldDB" id="A0A2I0TQB6"/>
<dbReference type="GO" id="GO:0045893">
    <property type="term" value="P:positive regulation of DNA-templated transcription"/>
    <property type="evidence" value="ECO:0007669"/>
    <property type="project" value="UniProtKB-ARBA"/>
</dbReference>
<gene>
    <name evidence="7" type="ORF">llap_13717</name>
</gene>
<evidence type="ECO:0000256" key="2">
    <source>
        <dbReference type="ARBA" id="ARBA00022553"/>
    </source>
</evidence>
<name>A0A2I0TQB6_LIMLA</name>
<keyword evidence="3" id="KW-0805">Transcription regulation</keyword>
<reference evidence="8" key="1">
    <citation type="submission" date="2017-11" db="EMBL/GenBank/DDBJ databases">
        <authorList>
            <person name="Lima N.C."/>
            <person name="Parody-Merino A.M."/>
            <person name="Battley P.F."/>
            <person name="Fidler A.E."/>
            <person name="Prosdocimi F."/>
        </authorList>
    </citation>
    <scope>NUCLEOTIDE SEQUENCE [LARGE SCALE GENOMIC DNA]</scope>
</reference>
<keyword evidence="2" id="KW-0597">Phosphoprotein</keyword>
<sequence length="116" mass="12833">MQPWIEVATKLGDPSIFPAVIVEHVPSADLLHNYSGLTCVDEPSDMITESSLDVAEEQIIEDDDITLTDGENGIDTVSWWLAIPAAQLIMVKSFIHQHRLRQSPAQSTNKIFLCSS</sequence>
<feature type="domain" description="Transcription factor Elf N-terminal" evidence="6">
    <location>
        <begin position="8"/>
        <end position="71"/>
    </location>
</feature>
<protein>
    <submittedName>
        <fullName evidence="7">Ets-related transcription factor elf-1 isoform x1</fullName>
    </submittedName>
</protein>
<evidence type="ECO:0000313" key="8">
    <source>
        <dbReference type="Proteomes" id="UP000233556"/>
    </source>
</evidence>
<keyword evidence="8" id="KW-1185">Reference proteome</keyword>
<keyword evidence="4" id="KW-0804">Transcription</keyword>
<reference evidence="8" key="2">
    <citation type="submission" date="2017-12" db="EMBL/GenBank/DDBJ databases">
        <title>Genome sequence of the Bar-tailed Godwit (Limosa lapponica baueri).</title>
        <authorList>
            <person name="Lima N.C.B."/>
            <person name="Parody-Merino A.M."/>
            <person name="Battley P.F."/>
            <person name="Fidler A.E."/>
            <person name="Prosdocimi F."/>
        </authorList>
    </citation>
    <scope>NUCLEOTIDE SEQUENCE [LARGE SCALE GENOMIC DNA]</scope>
</reference>
<dbReference type="GO" id="GO:0005634">
    <property type="term" value="C:nucleus"/>
    <property type="evidence" value="ECO:0007669"/>
    <property type="project" value="UniProtKB-SubCell"/>
</dbReference>
<evidence type="ECO:0000259" key="6">
    <source>
        <dbReference type="Pfam" id="PF12310"/>
    </source>
</evidence>
<dbReference type="EMBL" id="KZ507932">
    <property type="protein sequence ID" value="PKU35982.1"/>
    <property type="molecule type" value="Genomic_DNA"/>
</dbReference>
<evidence type="ECO:0000256" key="4">
    <source>
        <dbReference type="ARBA" id="ARBA00023163"/>
    </source>
</evidence>
<evidence type="ECO:0000256" key="5">
    <source>
        <dbReference type="ARBA" id="ARBA00023242"/>
    </source>
</evidence>
<dbReference type="Pfam" id="PF12310">
    <property type="entry name" value="Elf-1_N"/>
    <property type="match status" value="1"/>
</dbReference>
<dbReference type="Proteomes" id="UP000233556">
    <property type="component" value="Unassembled WGS sequence"/>
</dbReference>
<accession>A0A2I0TQB6</accession>